<reference evidence="1 2" key="1">
    <citation type="journal article" date="2012" name="PLoS ONE">
        <title>The genome characteristics and predicted function of methyl-group oxidation pathway in the obligate aceticlastic methanogens, Methanosaeta spp.</title>
        <authorList>
            <person name="Zhu J."/>
            <person name="Zheng H."/>
            <person name="Ai G."/>
            <person name="Zhang G."/>
            <person name="Liu D."/>
            <person name="Liu X."/>
            <person name="Dong X."/>
        </authorList>
    </citation>
    <scope>NUCLEOTIDE SEQUENCE [LARGE SCALE GENOMIC DNA]</scope>
    <source>
        <strain evidence="1 2">6Ac</strain>
    </source>
</reference>
<dbReference type="RefSeq" id="WP_014586145.1">
    <property type="nucleotide sequence ID" value="NC_017527.1"/>
</dbReference>
<dbReference type="HOGENOM" id="CLU_1623462_0_0_2"/>
<dbReference type="GeneID" id="12509751"/>
<keyword evidence="2" id="KW-1185">Reference proteome</keyword>
<name>G7WNI4_METH6</name>
<gene>
    <name evidence="1" type="ordered locus">Mhar_0582</name>
</gene>
<dbReference type="EMBL" id="CP003117">
    <property type="protein sequence ID" value="AET63960.1"/>
    <property type="molecule type" value="Genomic_DNA"/>
</dbReference>
<dbReference type="KEGG" id="mhi:Mhar_0582"/>
<organism evidence="1 2">
    <name type="scientific">Methanothrix harundinacea (strain 6Ac)</name>
    <name type="common">Methanosaeta harundinacea</name>
    <dbReference type="NCBI Taxonomy" id="1110509"/>
    <lineage>
        <taxon>Archaea</taxon>
        <taxon>Methanobacteriati</taxon>
        <taxon>Methanobacteriota</taxon>
        <taxon>Stenosarchaea group</taxon>
        <taxon>Methanomicrobia</taxon>
        <taxon>Methanotrichales</taxon>
        <taxon>Methanotrichaceae</taxon>
        <taxon>Methanothrix</taxon>
    </lineage>
</organism>
<proteinExistence type="predicted"/>
<evidence type="ECO:0000313" key="2">
    <source>
        <dbReference type="Proteomes" id="UP000005877"/>
    </source>
</evidence>
<dbReference type="AlphaFoldDB" id="G7WNI4"/>
<evidence type="ECO:0000313" key="1">
    <source>
        <dbReference type="EMBL" id="AET63960.1"/>
    </source>
</evidence>
<accession>G7WNI4</accession>
<dbReference type="Proteomes" id="UP000005877">
    <property type="component" value="Chromosome"/>
</dbReference>
<protein>
    <submittedName>
        <fullName evidence="1">Uncharacterized protein</fullName>
    </submittedName>
</protein>
<dbReference type="PATRIC" id="fig|1110509.7.peg.640"/>
<sequence>MEIKWQLISLALMSMLLIFGSSAAVDWDASIAEREYPDSLNRVRNYHDDFARGGTSAKLGTTILSDLTNGSTIGTSTIQDLTGFSIFDDDEDDETFQGVVAINTERGRTVTGRGEFGSVPTDVNYMDIDVRNIIVISINTARGGNAIATSEIVIKPTQQSGFR</sequence>